<keyword evidence="1 2" id="KW-0238">DNA-binding</keyword>
<dbReference type="AlphaFoldDB" id="A0A345YJV4"/>
<dbReference type="PRINTS" id="PR00455">
    <property type="entry name" value="HTHTETR"/>
</dbReference>
<keyword evidence="6" id="KW-1185">Reference proteome</keyword>
<dbReference type="InterPro" id="IPR036271">
    <property type="entry name" value="Tet_transcr_reg_TetR-rel_C_sf"/>
</dbReference>
<organism evidence="5 7">
    <name type="scientific">Brachybacterium saurashtrense</name>
    <dbReference type="NCBI Taxonomy" id="556288"/>
    <lineage>
        <taxon>Bacteria</taxon>
        <taxon>Bacillati</taxon>
        <taxon>Actinomycetota</taxon>
        <taxon>Actinomycetes</taxon>
        <taxon>Micrococcales</taxon>
        <taxon>Dermabacteraceae</taxon>
        <taxon>Brachybacterium</taxon>
    </lineage>
</organism>
<dbReference type="SUPFAM" id="SSF48498">
    <property type="entry name" value="Tetracyclin repressor-like, C-terminal domain"/>
    <property type="match status" value="1"/>
</dbReference>
<evidence type="ECO:0000313" key="5">
    <source>
        <dbReference type="EMBL" id="RRR21478.1"/>
    </source>
</evidence>
<dbReference type="InterPro" id="IPR023772">
    <property type="entry name" value="DNA-bd_HTH_TetR-type_CS"/>
</dbReference>
<dbReference type="InterPro" id="IPR001647">
    <property type="entry name" value="HTH_TetR"/>
</dbReference>
<evidence type="ECO:0000259" key="3">
    <source>
        <dbReference type="PROSITE" id="PS50977"/>
    </source>
</evidence>
<reference evidence="4 6" key="1">
    <citation type="submission" date="2018-07" db="EMBL/GenBank/DDBJ databases">
        <title>Brachybacterium saurashtrense DSM 23186 genome sequence.</title>
        <authorList>
            <person name="Guo L."/>
        </authorList>
    </citation>
    <scope>NUCLEOTIDE SEQUENCE [LARGE SCALE GENOMIC DNA]</scope>
    <source>
        <strain evidence="4 6">DSM 23186</strain>
    </source>
</reference>
<evidence type="ECO:0000313" key="4">
    <source>
        <dbReference type="EMBL" id="AXK44206.1"/>
    </source>
</evidence>
<dbReference type="KEGG" id="bsau:DWV08_00235"/>
<dbReference type="InterPro" id="IPR009057">
    <property type="entry name" value="Homeodomain-like_sf"/>
</dbReference>
<dbReference type="EMBL" id="QSWH01000007">
    <property type="protein sequence ID" value="RRR21478.1"/>
    <property type="molecule type" value="Genomic_DNA"/>
</dbReference>
<protein>
    <submittedName>
        <fullName evidence="5">TetR/AcrR family transcriptional regulator</fullName>
    </submittedName>
</protein>
<accession>A0A345YJV4</accession>
<proteinExistence type="predicted"/>
<dbReference type="PROSITE" id="PS50977">
    <property type="entry name" value="HTH_TETR_2"/>
    <property type="match status" value="1"/>
</dbReference>
<evidence type="ECO:0000313" key="7">
    <source>
        <dbReference type="Proteomes" id="UP000282185"/>
    </source>
</evidence>
<dbReference type="PANTHER" id="PTHR30055:SF196">
    <property type="entry name" value="HTH-TYPE TRANSCRIPTIONAL REGULATOR RUTR"/>
    <property type="match status" value="1"/>
</dbReference>
<dbReference type="Proteomes" id="UP000282185">
    <property type="component" value="Unassembled WGS sequence"/>
</dbReference>
<evidence type="ECO:0000256" key="2">
    <source>
        <dbReference type="PROSITE-ProRule" id="PRU00335"/>
    </source>
</evidence>
<dbReference type="PROSITE" id="PS01081">
    <property type="entry name" value="HTH_TETR_1"/>
    <property type="match status" value="1"/>
</dbReference>
<dbReference type="Pfam" id="PF00440">
    <property type="entry name" value="TetR_N"/>
    <property type="match status" value="1"/>
</dbReference>
<sequence>MATAGTARGPYRTGRATRKQIVDEAVRVFGSSGYNGGSLRSIAERVGVSPGTINRHFASKEDLLNAVLERWSEDVATAIDESSQVGISVLHALRAGMAYHEEHPHLLSLFLLTATEAGAGDHPGRPFMRTRYSDLLGRYEESLRRAVQDGEIAPLDEASIAFEARAIVAFADGIEIQYLLAPDFSLVGAFDDYWERCLQRWGARHTA</sequence>
<dbReference type="Proteomes" id="UP000254236">
    <property type="component" value="Chromosome"/>
</dbReference>
<feature type="DNA-binding region" description="H-T-H motif" evidence="2">
    <location>
        <begin position="38"/>
        <end position="57"/>
    </location>
</feature>
<evidence type="ECO:0000256" key="1">
    <source>
        <dbReference type="ARBA" id="ARBA00023125"/>
    </source>
</evidence>
<dbReference type="EMBL" id="CP031356">
    <property type="protein sequence ID" value="AXK44206.1"/>
    <property type="molecule type" value="Genomic_DNA"/>
</dbReference>
<gene>
    <name evidence="4" type="ORF">DWV08_00235</name>
    <name evidence="5" type="ORF">DXU92_14135</name>
</gene>
<dbReference type="PANTHER" id="PTHR30055">
    <property type="entry name" value="HTH-TYPE TRANSCRIPTIONAL REGULATOR RUTR"/>
    <property type="match status" value="1"/>
</dbReference>
<dbReference type="InterPro" id="IPR050109">
    <property type="entry name" value="HTH-type_TetR-like_transc_reg"/>
</dbReference>
<reference evidence="5 7" key="2">
    <citation type="submission" date="2018-08" db="EMBL/GenBank/DDBJ databases">
        <title>Brachybacterium saurashtrense DSM 23186.</title>
        <authorList>
            <person name="Li Y."/>
        </authorList>
    </citation>
    <scope>NUCLEOTIDE SEQUENCE [LARGE SCALE GENOMIC DNA]</scope>
    <source>
        <strain evidence="5 7">DSM 23186</strain>
    </source>
</reference>
<dbReference type="GO" id="GO:0003700">
    <property type="term" value="F:DNA-binding transcription factor activity"/>
    <property type="evidence" value="ECO:0007669"/>
    <property type="project" value="TreeGrafter"/>
</dbReference>
<dbReference type="Gene3D" id="1.10.357.10">
    <property type="entry name" value="Tetracycline Repressor, domain 2"/>
    <property type="match status" value="1"/>
</dbReference>
<dbReference type="GO" id="GO:0000976">
    <property type="term" value="F:transcription cis-regulatory region binding"/>
    <property type="evidence" value="ECO:0007669"/>
    <property type="project" value="TreeGrafter"/>
</dbReference>
<name>A0A345YJV4_9MICO</name>
<evidence type="ECO:0000313" key="6">
    <source>
        <dbReference type="Proteomes" id="UP000254236"/>
    </source>
</evidence>
<dbReference type="OrthoDB" id="3235020at2"/>
<feature type="domain" description="HTH tetR-type" evidence="3">
    <location>
        <begin position="15"/>
        <end position="75"/>
    </location>
</feature>
<dbReference type="SUPFAM" id="SSF46689">
    <property type="entry name" value="Homeodomain-like"/>
    <property type="match status" value="1"/>
</dbReference>